<accession>A0ACB9EXI7</accession>
<reference evidence="2" key="1">
    <citation type="journal article" date="2022" name="Mol. Ecol. Resour.">
        <title>The genomes of chicory, endive, great burdock and yacon provide insights into Asteraceae palaeo-polyploidization history and plant inulin production.</title>
        <authorList>
            <person name="Fan W."/>
            <person name="Wang S."/>
            <person name="Wang H."/>
            <person name="Wang A."/>
            <person name="Jiang F."/>
            <person name="Liu H."/>
            <person name="Zhao H."/>
            <person name="Xu D."/>
            <person name="Zhang Y."/>
        </authorList>
    </citation>
    <scope>NUCLEOTIDE SEQUENCE [LARGE SCALE GENOMIC DNA]</scope>
    <source>
        <strain evidence="2">cv. Punajuju</strain>
    </source>
</reference>
<dbReference type="Proteomes" id="UP001055811">
    <property type="component" value="Linkage Group LG03"/>
</dbReference>
<organism evidence="1 2">
    <name type="scientific">Cichorium intybus</name>
    <name type="common">Chicory</name>
    <dbReference type="NCBI Taxonomy" id="13427"/>
    <lineage>
        <taxon>Eukaryota</taxon>
        <taxon>Viridiplantae</taxon>
        <taxon>Streptophyta</taxon>
        <taxon>Embryophyta</taxon>
        <taxon>Tracheophyta</taxon>
        <taxon>Spermatophyta</taxon>
        <taxon>Magnoliopsida</taxon>
        <taxon>eudicotyledons</taxon>
        <taxon>Gunneridae</taxon>
        <taxon>Pentapetalae</taxon>
        <taxon>asterids</taxon>
        <taxon>campanulids</taxon>
        <taxon>Asterales</taxon>
        <taxon>Asteraceae</taxon>
        <taxon>Cichorioideae</taxon>
        <taxon>Cichorieae</taxon>
        <taxon>Cichoriinae</taxon>
        <taxon>Cichorium</taxon>
    </lineage>
</organism>
<name>A0ACB9EXI7_CICIN</name>
<keyword evidence="2" id="KW-1185">Reference proteome</keyword>
<evidence type="ECO:0000313" key="2">
    <source>
        <dbReference type="Proteomes" id="UP001055811"/>
    </source>
</evidence>
<dbReference type="EMBL" id="CM042011">
    <property type="protein sequence ID" value="KAI3763530.1"/>
    <property type="molecule type" value="Genomic_DNA"/>
</dbReference>
<evidence type="ECO:0000313" key="1">
    <source>
        <dbReference type="EMBL" id="KAI3763530.1"/>
    </source>
</evidence>
<reference evidence="1 2" key="2">
    <citation type="journal article" date="2022" name="Mol. Ecol. Resour.">
        <title>The genomes of chicory, endive, great burdock and yacon provide insights into Asteraceae paleo-polyploidization history and plant inulin production.</title>
        <authorList>
            <person name="Fan W."/>
            <person name="Wang S."/>
            <person name="Wang H."/>
            <person name="Wang A."/>
            <person name="Jiang F."/>
            <person name="Liu H."/>
            <person name="Zhao H."/>
            <person name="Xu D."/>
            <person name="Zhang Y."/>
        </authorList>
    </citation>
    <scope>NUCLEOTIDE SEQUENCE [LARGE SCALE GENOMIC DNA]</scope>
    <source>
        <strain evidence="2">cv. Punajuju</strain>
        <tissue evidence="1">Leaves</tissue>
    </source>
</reference>
<gene>
    <name evidence="1" type="ORF">L2E82_13444</name>
</gene>
<proteinExistence type="predicted"/>
<sequence length="218" mass="24522">MCLKGEMIGIICEVNSSKSPLQYDLLILIINSNTYTSTLPFFFLSSTQSFSYKAKPPSIKPQFLFLFQSQFRNHSPFPLPLSSLHFPPTSPFLLLSIGFRSFSCSKPITAFDINMGIAEETMESEPAPKKWVIAGIQFMTPLKPIYTKKEIVKAHEDEDQGKDCCTTPTSPESAIPCLLKCPGAPRKRKAVSRSHCNGVRDYFKPPELESVFLRMERA</sequence>
<protein>
    <submittedName>
        <fullName evidence="1">Uncharacterized protein</fullName>
    </submittedName>
</protein>
<comment type="caution">
    <text evidence="1">The sequence shown here is derived from an EMBL/GenBank/DDBJ whole genome shotgun (WGS) entry which is preliminary data.</text>
</comment>